<accession>A0A7R9BNF0</accession>
<reference evidence="2" key="1">
    <citation type="submission" date="2020-11" db="EMBL/GenBank/DDBJ databases">
        <authorList>
            <person name="Tran Van P."/>
        </authorList>
    </citation>
    <scope>NUCLEOTIDE SEQUENCE</scope>
</reference>
<feature type="region of interest" description="Disordered" evidence="1">
    <location>
        <begin position="322"/>
        <end position="365"/>
    </location>
</feature>
<evidence type="ECO:0000313" key="3">
    <source>
        <dbReference type="Proteomes" id="UP000678499"/>
    </source>
</evidence>
<feature type="compositionally biased region" description="Polar residues" evidence="1">
    <location>
        <begin position="1383"/>
        <end position="1412"/>
    </location>
</feature>
<feature type="compositionally biased region" description="Polar residues" evidence="1">
    <location>
        <begin position="885"/>
        <end position="894"/>
    </location>
</feature>
<feature type="compositionally biased region" description="Polar residues" evidence="1">
    <location>
        <begin position="512"/>
        <end position="523"/>
    </location>
</feature>
<organism evidence="2">
    <name type="scientific">Notodromas monacha</name>
    <dbReference type="NCBI Taxonomy" id="399045"/>
    <lineage>
        <taxon>Eukaryota</taxon>
        <taxon>Metazoa</taxon>
        <taxon>Ecdysozoa</taxon>
        <taxon>Arthropoda</taxon>
        <taxon>Crustacea</taxon>
        <taxon>Oligostraca</taxon>
        <taxon>Ostracoda</taxon>
        <taxon>Podocopa</taxon>
        <taxon>Podocopida</taxon>
        <taxon>Cypridocopina</taxon>
        <taxon>Cypridoidea</taxon>
        <taxon>Cyprididae</taxon>
        <taxon>Notodromas</taxon>
    </lineage>
</organism>
<feature type="compositionally biased region" description="Basic residues" evidence="1">
    <location>
        <begin position="575"/>
        <end position="586"/>
    </location>
</feature>
<feature type="region of interest" description="Disordered" evidence="1">
    <location>
        <begin position="42"/>
        <end position="76"/>
    </location>
</feature>
<feature type="region of interest" description="Disordered" evidence="1">
    <location>
        <begin position="1068"/>
        <end position="1225"/>
    </location>
</feature>
<feature type="compositionally biased region" description="Low complexity" evidence="1">
    <location>
        <begin position="624"/>
        <end position="636"/>
    </location>
</feature>
<evidence type="ECO:0000313" key="2">
    <source>
        <dbReference type="EMBL" id="CAD7277046.1"/>
    </source>
</evidence>
<feature type="compositionally biased region" description="Polar residues" evidence="1">
    <location>
        <begin position="603"/>
        <end position="613"/>
    </location>
</feature>
<protein>
    <submittedName>
        <fullName evidence="2">Uncharacterized protein</fullName>
    </submittedName>
</protein>
<dbReference type="Proteomes" id="UP000678499">
    <property type="component" value="Unassembled WGS sequence"/>
</dbReference>
<feature type="compositionally biased region" description="Polar residues" evidence="1">
    <location>
        <begin position="1097"/>
        <end position="1125"/>
    </location>
</feature>
<feature type="compositionally biased region" description="Basic and acidic residues" evidence="1">
    <location>
        <begin position="895"/>
        <end position="910"/>
    </location>
</feature>
<feature type="region of interest" description="Disordered" evidence="1">
    <location>
        <begin position="247"/>
        <end position="305"/>
    </location>
</feature>
<feature type="compositionally biased region" description="Acidic residues" evidence="1">
    <location>
        <begin position="1127"/>
        <end position="1138"/>
    </location>
</feature>
<dbReference type="OrthoDB" id="6376173at2759"/>
<feature type="compositionally biased region" description="Low complexity" evidence="1">
    <location>
        <begin position="327"/>
        <end position="345"/>
    </location>
</feature>
<feature type="compositionally biased region" description="Polar residues" evidence="1">
    <location>
        <begin position="643"/>
        <end position="664"/>
    </location>
</feature>
<feature type="compositionally biased region" description="Basic and acidic residues" evidence="1">
    <location>
        <begin position="439"/>
        <end position="457"/>
    </location>
</feature>
<dbReference type="EMBL" id="CAJPEX010000780">
    <property type="protein sequence ID" value="CAG0917198.1"/>
    <property type="molecule type" value="Genomic_DNA"/>
</dbReference>
<feature type="compositionally biased region" description="Low complexity" evidence="1">
    <location>
        <begin position="429"/>
        <end position="438"/>
    </location>
</feature>
<dbReference type="EMBL" id="OA882817">
    <property type="protein sequence ID" value="CAD7277046.1"/>
    <property type="molecule type" value="Genomic_DNA"/>
</dbReference>
<proteinExistence type="predicted"/>
<gene>
    <name evidence="2" type="ORF">NMOB1V02_LOCUS4788</name>
</gene>
<feature type="compositionally biased region" description="Polar residues" evidence="1">
    <location>
        <begin position="1492"/>
        <end position="1503"/>
    </location>
</feature>
<feature type="region of interest" description="Disordered" evidence="1">
    <location>
        <begin position="1243"/>
        <end position="1280"/>
    </location>
</feature>
<feature type="compositionally biased region" description="Polar residues" evidence="1">
    <location>
        <begin position="353"/>
        <end position="365"/>
    </location>
</feature>
<feature type="region of interest" description="Disordered" evidence="1">
    <location>
        <begin position="1291"/>
        <end position="1310"/>
    </location>
</feature>
<feature type="compositionally biased region" description="Basic and acidic residues" evidence="1">
    <location>
        <begin position="1165"/>
        <end position="1175"/>
    </location>
</feature>
<feature type="compositionally biased region" description="Basic residues" evidence="1">
    <location>
        <begin position="1187"/>
        <end position="1199"/>
    </location>
</feature>
<feature type="region of interest" description="Disordered" evidence="1">
    <location>
        <begin position="1329"/>
        <end position="1350"/>
    </location>
</feature>
<feature type="compositionally biased region" description="Polar residues" evidence="1">
    <location>
        <begin position="45"/>
        <end position="55"/>
    </location>
</feature>
<feature type="region of interest" description="Disordered" evidence="1">
    <location>
        <begin position="750"/>
        <end position="786"/>
    </location>
</feature>
<feature type="region of interest" description="Disordered" evidence="1">
    <location>
        <begin position="847"/>
        <end position="910"/>
    </location>
</feature>
<feature type="compositionally biased region" description="Low complexity" evidence="1">
    <location>
        <begin position="472"/>
        <end position="485"/>
    </location>
</feature>
<evidence type="ECO:0000256" key="1">
    <source>
        <dbReference type="SAM" id="MobiDB-lite"/>
    </source>
</evidence>
<feature type="compositionally biased region" description="Polar residues" evidence="1">
    <location>
        <begin position="1200"/>
        <end position="1222"/>
    </location>
</feature>
<feature type="region of interest" description="Disordered" evidence="1">
    <location>
        <begin position="406"/>
        <end position="676"/>
    </location>
</feature>
<keyword evidence="3" id="KW-1185">Reference proteome</keyword>
<feature type="region of interest" description="Disordered" evidence="1">
    <location>
        <begin position="1492"/>
        <end position="1535"/>
    </location>
</feature>
<feature type="region of interest" description="Disordered" evidence="1">
    <location>
        <begin position="1376"/>
        <end position="1435"/>
    </location>
</feature>
<sequence>MDPLEQMLVVADVDRPTVGRSSQDDDARVVVVSDVGLDDEVCLSQDKSPTPTCNRQHADARVPNESTDPRPAVGVFSTKPVSSSAVGIARSSTAIVGRALENDQSFMDYLVTVSENPALLKDGFKELRSDQKLPSTEAKLAGGDLEFPDASSPMPKLPQNQSQLFRQQKPTRPSHASTTYSAKMGLDHLDNLCRLMEQLTDLKDQNVVLQRRVQYLEDMKMLHYMQRELQCETPDASVTLEPVETANNESNVWKKKSTSATNNKNQPRSSKMTWLKAGNRGRSRSIDEVPRRGYKGSGASPKGKISKWAKVKEAFKWEKVGLDQRTGKTQGSSSSQHSAQTSTQKPSVMHLQVPSTMSHSDQSDLSPDYRCDNSFYYSPFNSSSSSEDTDWGPNWLESARFGVYRERSVLSSDSAADEDRSSKRRRHSGSSAMRGASSSRDDANARRNKHHDSDRKSRGTKLALLFYQTQDRSSSAPKRSSKTSPIPRNPRDDETLVPPENTAAAVRRRSKPQLTISLPSGGSPSHRLPHSNSTSTLDKQLRSGAGSAGGGTTGASAADKFERKISEPARDQRTSRQHHHHHHGRRVAPVAAAGNGPKPKISLNESPPSQRQSKWTKVKKAFLGTATTSSSSGTTGVPPPAIGTSTGNNLCGQSNSGAGKSVPTSPHIPSPGLTESGVFRFDDDVSENKASPSMQNTTAHRKDAMSSVLPVRMENILELEDKRDRRLVPNVVDGSLVNTGNANIIGSVRHHSSAVDPDSARPKNPFNPQRIFGDSHRSRVSESSTIPSAATYQAYESIQKNLSVNFTKKLDEWAKMRNSGTTSQRPSEHQIKKLPQDFTKKLQEWEKKKAMNASKSLSSAGGIITPSPKPDRKSTSAAAAAVRSQPKQELQSKFYSKEEKSSGKHSNKEKDMAWLEKELKKIEREKRRLEREKEKFLRREARLEQIKMALRTPEDENHQREILVRTASGACLRFGGISRSFARRLLEWEERQGISPEASAMALLHKPGKRLQTVEIITSKPKENSLLESSGFGADRGLSSLRDAHRRTSKQELSRKVRELKAELLKMWNSQDGVQPDKLDEEAGNMGERSWQDPRLSDSSPSTSGKNGLDSASATFPSKKSTFNDVVSDDQVADDLLEDPPSFRELPADEDFEEDSTSLSCSKASNKDQQSRAEDPMDDDESECQPTRHHHHHRHRHGQHSSTESSVVDHQLSPTKTPSWMQNDEFDDANNATQFVIALPSPSAAGGYMRKTSSDLTSSTSDRTHSPSKQSSDGDFRALTDSGEDSLQLFEHQSSSQQRDDETPPPCEEFFFSLPIGFSQGFQLVQRTEADEGEDTSQVEARGTNKRRISRDMFSRQIAFDDGRGFANLGKQLSGASEDTYKASDSPTGTTTLTLSRQNSETSTTNAVNNDGSGLAHRETMSDTGDFGQSPAMSASANHDTCFAERFNALSRSATEVNSRSTGAGCIFSSAQGEPRLIDRPEIVPTQIRKLFSTQQSSPQTSRCRLGLPAPTSDDDDVDADSKIPSAAGDDAETQSIVKVIVPTTKSFFKFPQDSNSRPPA</sequence>
<feature type="compositionally biased region" description="Basic and acidic residues" evidence="1">
    <location>
        <begin position="559"/>
        <end position="574"/>
    </location>
</feature>
<name>A0A7R9BNF0_9CRUS</name>
<feature type="non-terminal residue" evidence="2">
    <location>
        <position position="1"/>
    </location>
</feature>